<keyword evidence="2" id="KW-1133">Transmembrane helix</keyword>
<organism evidence="3 4">
    <name type="scientific">Cutibacterium granulosum</name>
    <dbReference type="NCBI Taxonomy" id="33011"/>
    <lineage>
        <taxon>Bacteria</taxon>
        <taxon>Bacillati</taxon>
        <taxon>Actinomycetota</taxon>
        <taxon>Actinomycetes</taxon>
        <taxon>Propionibacteriales</taxon>
        <taxon>Propionibacteriaceae</taxon>
        <taxon>Cutibacterium</taxon>
    </lineage>
</organism>
<gene>
    <name evidence="3" type="ORF">SAMEA4412665_01217</name>
</gene>
<sequence length="159" mass="16782">MSVVTREWGVLGFAEERDGAGASSSLTVGSRRREGSRVVHGPWPDDEAGDIEYEPVVRLDRRELAAALTGFDADVADRSAGAVDSIVVSRAAAVGEARPRRGELLFWDILMAFAAAIMIIGTVTAVVRLDAVADGRDGRGVVSAFWMSSDDSGVDSQGS</sequence>
<evidence type="ECO:0000256" key="1">
    <source>
        <dbReference type="SAM" id="MobiDB-lite"/>
    </source>
</evidence>
<feature type="region of interest" description="Disordered" evidence="1">
    <location>
        <begin position="20"/>
        <end position="44"/>
    </location>
</feature>
<proteinExistence type="predicted"/>
<feature type="transmembrane region" description="Helical" evidence="2">
    <location>
        <begin position="105"/>
        <end position="127"/>
    </location>
</feature>
<dbReference type="Proteomes" id="UP000215332">
    <property type="component" value="Chromosome 1"/>
</dbReference>
<name>A0A239WMC1_9ACTN</name>
<dbReference type="KEGG" id="cgrn:4412665_01217"/>
<accession>A0A239WMC1</accession>
<evidence type="ECO:0000313" key="3">
    <source>
        <dbReference type="EMBL" id="SNV35369.1"/>
    </source>
</evidence>
<keyword evidence="2" id="KW-0472">Membrane</keyword>
<evidence type="ECO:0000313" key="4">
    <source>
        <dbReference type="Proteomes" id="UP000215332"/>
    </source>
</evidence>
<evidence type="ECO:0000256" key="2">
    <source>
        <dbReference type="SAM" id="Phobius"/>
    </source>
</evidence>
<reference evidence="3 4" key="1">
    <citation type="submission" date="2017-06" db="EMBL/GenBank/DDBJ databases">
        <authorList>
            <consortium name="Pathogen Informatics"/>
        </authorList>
    </citation>
    <scope>NUCLEOTIDE SEQUENCE [LARGE SCALE GENOMIC DNA]</scope>
    <source>
        <strain evidence="3 4">NCTC11865</strain>
    </source>
</reference>
<keyword evidence="2" id="KW-0812">Transmembrane</keyword>
<protein>
    <submittedName>
        <fullName evidence="3">Uncharacterized protein</fullName>
    </submittedName>
</protein>
<dbReference type="AlphaFoldDB" id="A0A239WMC1"/>
<dbReference type="EMBL" id="LT906441">
    <property type="protein sequence ID" value="SNV35369.1"/>
    <property type="molecule type" value="Genomic_DNA"/>
</dbReference>